<gene>
    <name evidence="1" type="ORF">HOV93_06260</name>
</gene>
<proteinExistence type="predicted"/>
<protein>
    <recommendedName>
        <fullName evidence="3">Carboxypeptidase regulatory-like domain-containing protein</fullName>
    </recommendedName>
</protein>
<dbReference type="AlphaFoldDB" id="A0A7V9A5R8"/>
<organism evidence="1 2">
    <name type="scientific">Bremerella alba</name>
    <dbReference type="NCBI Taxonomy" id="980252"/>
    <lineage>
        <taxon>Bacteria</taxon>
        <taxon>Pseudomonadati</taxon>
        <taxon>Planctomycetota</taxon>
        <taxon>Planctomycetia</taxon>
        <taxon>Pirellulales</taxon>
        <taxon>Pirellulaceae</taxon>
        <taxon>Bremerella</taxon>
    </lineage>
</organism>
<evidence type="ECO:0000313" key="1">
    <source>
        <dbReference type="EMBL" id="MBA2113477.1"/>
    </source>
</evidence>
<dbReference type="Proteomes" id="UP000551616">
    <property type="component" value="Unassembled WGS sequence"/>
</dbReference>
<comment type="caution">
    <text evidence="1">The sequence shown here is derived from an EMBL/GenBank/DDBJ whole genome shotgun (WGS) entry which is preliminary data.</text>
</comment>
<dbReference type="EMBL" id="JABRWO010000001">
    <property type="protein sequence ID" value="MBA2113477.1"/>
    <property type="molecule type" value="Genomic_DNA"/>
</dbReference>
<evidence type="ECO:0000313" key="2">
    <source>
        <dbReference type="Proteomes" id="UP000551616"/>
    </source>
</evidence>
<keyword evidence="2" id="KW-1185">Reference proteome</keyword>
<dbReference type="PROSITE" id="PS51257">
    <property type="entry name" value="PROKAR_LIPOPROTEIN"/>
    <property type="match status" value="1"/>
</dbReference>
<accession>A0A7V9A5R8</accession>
<sequence length="158" mass="16870">MALRETQQQPRTHKRSMNRYSYYLFLLALAAIIGCNAYDGPPLDQVTGTVTSGGKPLVGATLEFYPDAGGAQSYGKTNENGEFTLRYSTGEFGAVSGRHRVSVIGGHAQGQSSAVKVDKDGVELAADPDSAPKRGAKPRHGIEIQVNSGEPTFVEIEL</sequence>
<reference evidence="1 2" key="1">
    <citation type="submission" date="2020-05" db="EMBL/GenBank/DDBJ databases">
        <title>Bremerella alba sp. nov., a novel planctomycete isolated from the surface of the macroalga Fucus spiralis.</title>
        <authorList>
            <person name="Godinho O."/>
            <person name="Botelho R."/>
            <person name="Albuquerque L."/>
            <person name="Wiegand S."/>
            <person name="Da Costa M.S."/>
            <person name="Lobo-Da-Cunha A."/>
            <person name="Jogler C."/>
            <person name="Lage O.M."/>
        </authorList>
    </citation>
    <scope>NUCLEOTIDE SEQUENCE [LARGE SCALE GENOMIC DNA]</scope>
    <source>
        <strain evidence="1 2">FF15</strain>
    </source>
</reference>
<name>A0A7V9A5R8_9BACT</name>
<evidence type="ECO:0008006" key="3">
    <source>
        <dbReference type="Google" id="ProtNLM"/>
    </source>
</evidence>